<dbReference type="PANTHER" id="PTHR48081:SF8">
    <property type="entry name" value="ALPHA_BETA HYDROLASE FOLD-3 DOMAIN-CONTAINING PROTEIN-RELATED"/>
    <property type="match status" value="1"/>
</dbReference>
<dbReference type="InterPro" id="IPR013094">
    <property type="entry name" value="AB_hydrolase_3"/>
</dbReference>
<proteinExistence type="predicted"/>
<dbReference type="GO" id="GO:0016787">
    <property type="term" value="F:hydrolase activity"/>
    <property type="evidence" value="ECO:0007669"/>
    <property type="project" value="UniProtKB-KW"/>
</dbReference>
<dbReference type="SUPFAM" id="SSF53474">
    <property type="entry name" value="alpha/beta-Hydrolases"/>
    <property type="match status" value="1"/>
</dbReference>
<dbReference type="InterPro" id="IPR050300">
    <property type="entry name" value="GDXG_lipolytic_enzyme"/>
</dbReference>
<reference evidence="3 4" key="1">
    <citation type="journal article" date="2014" name="BMC Genomics">
        <title>Comparison of environmental and isolate Sulfobacillus genomes reveals diverse carbon, sulfur, nitrogen, and hydrogen metabolisms.</title>
        <authorList>
            <person name="Justice N.B."/>
            <person name="Norman A."/>
            <person name="Brown C.T."/>
            <person name="Singh A."/>
            <person name="Thomas B.C."/>
            <person name="Banfield J.F."/>
        </authorList>
    </citation>
    <scope>NUCLEOTIDE SEQUENCE [LARGE SCALE GENOMIC DNA]</scope>
    <source>
        <strain evidence="3">AMDSBA4</strain>
    </source>
</reference>
<dbReference type="Proteomes" id="UP000242972">
    <property type="component" value="Unassembled WGS sequence"/>
</dbReference>
<accession>A0A2T2XJM9</accession>
<evidence type="ECO:0000313" key="3">
    <source>
        <dbReference type="EMBL" id="PSR34701.1"/>
    </source>
</evidence>
<dbReference type="AlphaFoldDB" id="A0A2T2XJM9"/>
<dbReference type="PANTHER" id="PTHR48081">
    <property type="entry name" value="AB HYDROLASE SUPERFAMILY PROTEIN C4A8.06C"/>
    <property type="match status" value="1"/>
</dbReference>
<sequence>AALMVRDYGGPELRLLMLNAPMLDDRNSSVSAVSFADAPIWSREDNLRGWRAYLGDLWGSDAALPYAVPGRAPNLHDLPPVFITVGNIEVFRDECVDFAARLMRDGTDVELHVWPGVFHAAEQFSQAAIVKRMEAEVHGAMTRALYG</sequence>
<evidence type="ECO:0000313" key="4">
    <source>
        <dbReference type="Proteomes" id="UP000242972"/>
    </source>
</evidence>
<protein>
    <recommendedName>
        <fullName evidence="2">Alpha/beta hydrolase fold-3 domain-containing protein</fullName>
    </recommendedName>
</protein>
<gene>
    <name evidence="3" type="ORF">C7B46_04495</name>
</gene>
<comment type="caution">
    <text evidence="3">The sequence shown here is derived from an EMBL/GenBank/DDBJ whole genome shotgun (WGS) entry which is preliminary data.</text>
</comment>
<organism evidence="3 4">
    <name type="scientific">Sulfobacillus benefaciens</name>
    <dbReference type="NCBI Taxonomy" id="453960"/>
    <lineage>
        <taxon>Bacteria</taxon>
        <taxon>Bacillati</taxon>
        <taxon>Bacillota</taxon>
        <taxon>Clostridia</taxon>
        <taxon>Eubacteriales</taxon>
        <taxon>Clostridiales Family XVII. Incertae Sedis</taxon>
        <taxon>Sulfobacillus</taxon>
    </lineage>
</organism>
<feature type="domain" description="Alpha/beta hydrolase fold-3" evidence="2">
    <location>
        <begin position="2"/>
        <end position="121"/>
    </location>
</feature>
<name>A0A2T2XJM9_9FIRM</name>
<keyword evidence="1" id="KW-0378">Hydrolase</keyword>
<dbReference type="EMBL" id="PXYW01000007">
    <property type="protein sequence ID" value="PSR34701.1"/>
    <property type="molecule type" value="Genomic_DNA"/>
</dbReference>
<evidence type="ECO:0000256" key="1">
    <source>
        <dbReference type="ARBA" id="ARBA00022801"/>
    </source>
</evidence>
<dbReference type="Gene3D" id="3.40.50.1820">
    <property type="entry name" value="alpha/beta hydrolase"/>
    <property type="match status" value="1"/>
</dbReference>
<dbReference type="Pfam" id="PF07859">
    <property type="entry name" value="Abhydrolase_3"/>
    <property type="match status" value="1"/>
</dbReference>
<dbReference type="InterPro" id="IPR029058">
    <property type="entry name" value="AB_hydrolase_fold"/>
</dbReference>
<evidence type="ECO:0000259" key="2">
    <source>
        <dbReference type="Pfam" id="PF07859"/>
    </source>
</evidence>
<feature type="non-terminal residue" evidence="3">
    <location>
        <position position="1"/>
    </location>
</feature>